<dbReference type="OrthoDB" id="9777685at2"/>
<keyword evidence="4" id="KW-1185">Reference proteome</keyword>
<dbReference type="Gene3D" id="1.20.1050.140">
    <property type="match status" value="1"/>
</dbReference>
<proteinExistence type="predicted"/>
<protein>
    <submittedName>
        <fullName evidence="3">Heterodisulfide reductase subunit B</fullName>
    </submittedName>
</protein>
<evidence type="ECO:0000256" key="1">
    <source>
        <dbReference type="ARBA" id="ARBA00023002"/>
    </source>
</evidence>
<dbReference type="InterPro" id="IPR051278">
    <property type="entry name" value="HdrB/HdrD_reductase"/>
</dbReference>
<dbReference type="PANTHER" id="PTHR42947">
    <property type="entry name" value="COB--COM HETERODISULFIDE REDUCTASE SUBUNIT B 1"/>
    <property type="match status" value="1"/>
</dbReference>
<dbReference type="STRING" id="415747.SAMN03097708_00733"/>
<dbReference type="Gene3D" id="3.40.50.11810">
    <property type="match status" value="1"/>
</dbReference>
<accession>A0A1G5PSZ6</accession>
<dbReference type="Pfam" id="PF02754">
    <property type="entry name" value="CCG"/>
    <property type="match status" value="2"/>
</dbReference>
<dbReference type="EMBL" id="FMWD01000002">
    <property type="protein sequence ID" value="SCZ52350.1"/>
    <property type="molecule type" value="Genomic_DNA"/>
</dbReference>
<gene>
    <name evidence="3" type="ORF">SAMN03097708_00733</name>
</gene>
<sequence>MAKKEYSFYPGCSSQKKASADNYLRSTYSMCDALDIKLNEIDDWNCCGASIGYAGGGEVPRIALSARNVALSAQQNPDQDMIATCAACWLSTREAQERIEENDKVREGVNAALDEIGLKIEGQQPKARHMVEALIEDIGFDELASGVQKPLEGIKIAGYVGCQTNRPFGIAGESFENPKYLDHMIESMGAQAVDRYDKKVACCSGALMFSEPEKGHALVKDIIEAAYDGGADMIVTPCPLCQMNVESYQKEINKTFKTKFEMPVVYYSQLISVAYGKSAKESALDGQIIPAKQLEDVTKK</sequence>
<evidence type="ECO:0000313" key="4">
    <source>
        <dbReference type="Proteomes" id="UP000199648"/>
    </source>
</evidence>
<dbReference type="InterPro" id="IPR004017">
    <property type="entry name" value="Cys_rich_dom"/>
</dbReference>
<organism evidence="3 4">
    <name type="scientific">Thiohalomonas denitrificans</name>
    <dbReference type="NCBI Taxonomy" id="415747"/>
    <lineage>
        <taxon>Bacteria</taxon>
        <taxon>Pseudomonadati</taxon>
        <taxon>Pseudomonadota</taxon>
        <taxon>Gammaproteobacteria</taxon>
        <taxon>Thiohalomonadales</taxon>
        <taxon>Thiohalomonadaceae</taxon>
        <taxon>Thiohalomonas</taxon>
    </lineage>
</organism>
<keyword evidence="1" id="KW-0560">Oxidoreductase</keyword>
<evidence type="ECO:0000259" key="2">
    <source>
        <dbReference type="Pfam" id="PF02754"/>
    </source>
</evidence>
<name>A0A1G5PSZ6_9GAMM</name>
<dbReference type="PANTHER" id="PTHR42947:SF1">
    <property type="entry name" value="COB--COM HETERODISULFIDE REDUCTASE SUBUNIT B 1"/>
    <property type="match status" value="1"/>
</dbReference>
<dbReference type="RefSeq" id="WP_092992721.1">
    <property type="nucleotide sequence ID" value="NZ_FMWD01000002.1"/>
</dbReference>
<dbReference type="Proteomes" id="UP000199648">
    <property type="component" value="Unassembled WGS sequence"/>
</dbReference>
<dbReference type="AlphaFoldDB" id="A0A1G5PSZ6"/>
<reference evidence="3 4" key="1">
    <citation type="submission" date="2016-10" db="EMBL/GenBank/DDBJ databases">
        <authorList>
            <person name="de Groot N.N."/>
        </authorList>
    </citation>
    <scope>NUCLEOTIDE SEQUENCE [LARGE SCALE GENOMIC DNA]</scope>
    <source>
        <strain evidence="3 4">HLD2</strain>
    </source>
</reference>
<feature type="domain" description="Cysteine-rich" evidence="2">
    <location>
        <begin position="7"/>
        <end position="89"/>
    </location>
</feature>
<dbReference type="GO" id="GO:0016491">
    <property type="term" value="F:oxidoreductase activity"/>
    <property type="evidence" value="ECO:0007669"/>
    <property type="project" value="UniProtKB-KW"/>
</dbReference>
<evidence type="ECO:0000313" key="3">
    <source>
        <dbReference type="EMBL" id="SCZ52350.1"/>
    </source>
</evidence>
<feature type="domain" description="Cysteine-rich" evidence="2">
    <location>
        <begin position="158"/>
        <end position="245"/>
    </location>
</feature>